<keyword evidence="1" id="KW-0808">Transferase</keyword>
<reference evidence="1 2" key="1">
    <citation type="submission" date="2019-01" db="EMBL/GenBank/DDBJ databases">
        <authorList>
            <person name="Chen W.-M."/>
        </authorList>
    </citation>
    <scope>NUCLEOTIDE SEQUENCE [LARGE SCALE GENOMIC DNA]</scope>
    <source>
        <strain evidence="1 2">KYPY4</strain>
    </source>
</reference>
<dbReference type="RefSeq" id="WP_128230290.1">
    <property type="nucleotide sequence ID" value="NZ_SACR01000006.1"/>
</dbReference>
<accession>A0A437RAJ7</accession>
<protein>
    <submittedName>
        <fullName evidence="1">Glycosyltransferase</fullName>
    </submittedName>
</protein>
<dbReference type="GO" id="GO:0016740">
    <property type="term" value="F:transferase activity"/>
    <property type="evidence" value="ECO:0007669"/>
    <property type="project" value="UniProtKB-KW"/>
</dbReference>
<gene>
    <name evidence="1" type="ORF">EOE66_18825</name>
</gene>
<dbReference type="NCBIfam" id="TIGR04282">
    <property type="entry name" value="glyco_like_cofC"/>
    <property type="match status" value="1"/>
</dbReference>
<dbReference type="EMBL" id="SACR01000006">
    <property type="protein sequence ID" value="RVU43732.1"/>
    <property type="molecule type" value="Genomic_DNA"/>
</dbReference>
<dbReference type="SUPFAM" id="SSF53448">
    <property type="entry name" value="Nucleotide-diphospho-sugar transferases"/>
    <property type="match status" value="1"/>
</dbReference>
<dbReference type="PANTHER" id="PTHR36529:SF1">
    <property type="entry name" value="GLYCOSYLTRANSFERASE"/>
    <property type="match status" value="1"/>
</dbReference>
<dbReference type="PANTHER" id="PTHR36529">
    <property type="entry name" value="SLL1095 PROTEIN"/>
    <property type="match status" value="1"/>
</dbReference>
<dbReference type="InterPro" id="IPR018641">
    <property type="entry name" value="Trfase_1_rSAM/seldom-assoc"/>
</dbReference>
<keyword evidence="2" id="KW-1185">Reference proteome</keyword>
<dbReference type="AlphaFoldDB" id="A0A437RAJ7"/>
<name>A0A437RAJ7_9BURK</name>
<evidence type="ECO:0000313" key="2">
    <source>
        <dbReference type="Proteomes" id="UP000285575"/>
    </source>
</evidence>
<dbReference type="OrthoDB" id="9798250at2"/>
<dbReference type="InterPro" id="IPR029044">
    <property type="entry name" value="Nucleotide-diphossugar_trans"/>
</dbReference>
<proteinExistence type="predicted"/>
<dbReference type="Pfam" id="PF09837">
    <property type="entry name" value="DUF2064"/>
    <property type="match status" value="1"/>
</dbReference>
<evidence type="ECO:0000313" key="1">
    <source>
        <dbReference type="EMBL" id="RVU43732.1"/>
    </source>
</evidence>
<dbReference type="Gene3D" id="3.90.550.10">
    <property type="entry name" value="Spore Coat Polysaccharide Biosynthesis Protein SpsA, Chain A"/>
    <property type="match status" value="1"/>
</dbReference>
<dbReference type="Proteomes" id="UP000285575">
    <property type="component" value="Unassembled WGS sequence"/>
</dbReference>
<comment type="caution">
    <text evidence="1">The sequence shown here is derived from an EMBL/GenBank/DDBJ whole genome shotgun (WGS) entry which is preliminary data.</text>
</comment>
<organism evidence="1 2">
    <name type="scientific">Rubrivivax rivuli</name>
    <dbReference type="NCBI Taxonomy" id="1862385"/>
    <lineage>
        <taxon>Bacteria</taxon>
        <taxon>Pseudomonadati</taxon>
        <taxon>Pseudomonadota</taxon>
        <taxon>Betaproteobacteria</taxon>
        <taxon>Burkholderiales</taxon>
        <taxon>Sphaerotilaceae</taxon>
        <taxon>Rubrivivax</taxon>
    </lineage>
</organism>
<sequence length="212" mass="22019">MKGPAARLIVFAKAPVAGQAKTRLIPALGATGAAALAARLLQHTLATAEAAGFRALELCVSPDTTHPAFQALAQQPHAMWTLTLQGEGDLGARMQRRLYAALATAGPALLIGTDAPSLDAAVLHAASAALADHDAVFVPALDGGYALVGLSRPAPQLFEGIAWSTEAVMAQTRERARAAGLRWAELPAVPDIDLPQDLVHLPAGWPERAQRA</sequence>